<comment type="similarity">
    <text evidence="2">Belongs to the pseudouridine synthase RluA family.</text>
</comment>
<dbReference type="Proteomes" id="UP001412067">
    <property type="component" value="Unassembled WGS sequence"/>
</dbReference>
<evidence type="ECO:0000256" key="4">
    <source>
        <dbReference type="ARBA" id="ARBA00023235"/>
    </source>
</evidence>
<dbReference type="Pfam" id="PF00849">
    <property type="entry name" value="PseudoU_synth_2"/>
    <property type="match status" value="1"/>
</dbReference>
<comment type="subcellular location">
    <subcellularLocation>
        <location evidence="1">Mitochondrion</location>
    </subcellularLocation>
</comment>
<feature type="domain" description="Pseudouridine synthase RsuA/RluA-like" evidence="5">
    <location>
        <begin position="191"/>
        <end position="337"/>
    </location>
</feature>
<dbReference type="InterPro" id="IPR050188">
    <property type="entry name" value="RluA_PseudoU_synthase"/>
</dbReference>
<evidence type="ECO:0000313" key="6">
    <source>
        <dbReference type="EMBL" id="KAK8939951.1"/>
    </source>
</evidence>
<organism evidence="6 7">
    <name type="scientific">Platanthera guangdongensis</name>
    <dbReference type="NCBI Taxonomy" id="2320717"/>
    <lineage>
        <taxon>Eukaryota</taxon>
        <taxon>Viridiplantae</taxon>
        <taxon>Streptophyta</taxon>
        <taxon>Embryophyta</taxon>
        <taxon>Tracheophyta</taxon>
        <taxon>Spermatophyta</taxon>
        <taxon>Magnoliopsida</taxon>
        <taxon>Liliopsida</taxon>
        <taxon>Asparagales</taxon>
        <taxon>Orchidaceae</taxon>
        <taxon>Orchidoideae</taxon>
        <taxon>Orchideae</taxon>
        <taxon>Orchidinae</taxon>
        <taxon>Platanthera</taxon>
    </lineage>
</organism>
<evidence type="ECO:0000259" key="5">
    <source>
        <dbReference type="Pfam" id="PF00849"/>
    </source>
</evidence>
<sequence>MARFLRLEKRRRFSPPVFSFSVQPEQISRPILRQSSLFCSVSSSTLGGDVEERCRKEEGKWLNLPPFSPQKDPSSLAKELAGGNPAAIEEATTALKWVRRCFPHFPASLVQKLFRLRQVRKKLVPISTTSGDQIKAQQLKRVSAKELMSSGEVIFLPMTVQNSMKRNNEKPNNHDEIQFIRGLILYKDPAIIVINKPHGLPVQGGYGIKNSIDLLAATSLKFDYPESPRLVHRLDRDCSGLLVLGRTQVSTSILHSIFREKTCRVLRDSFKNVPRVLQRKYWAIVIGTPKKSAGLLSAPVGKVALKDGKSERITVITEEKPTTSHRAVTEYKVIKTSNGGPRRIGQRRSK</sequence>
<dbReference type="CDD" id="cd02869">
    <property type="entry name" value="PseudoU_synth_RluA_like"/>
    <property type="match status" value="1"/>
</dbReference>
<accession>A0ABR2LG58</accession>
<dbReference type="EMBL" id="JBBWWR010000020">
    <property type="protein sequence ID" value="KAK8939951.1"/>
    <property type="molecule type" value="Genomic_DNA"/>
</dbReference>
<dbReference type="SUPFAM" id="SSF55120">
    <property type="entry name" value="Pseudouridine synthase"/>
    <property type="match status" value="1"/>
</dbReference>
<protein>
    <recommendedName>
        <fullName evidence="5">Pseudouridine synthase RsuA/RluA-like domain-containing protein</fullName>
    </recommendedName>
</protein>
<reference evidence="6 7" key="1">
    <citation type="journal article" date="2022" name="Nat. Plants">
        <title>Genomes of leafy and leafless Platanthera orchids illuminate the evolution of mycoheterotrophy.</title>
        <authorList>
            <person name="Li M.H."/>
            <person name="Liu K.W."/>
            <person name="Li Z."/>
            <person name="Lu H.C."/>
            <person name="Ye Q.L."/>
            <person name="Zhang D."/>
            <person name="Wang J.Y."/>
            <person name="Li Y.F."/>
            <person name="Zhong Z.M."/>
            <person name="Liu X."/>
            <person name="Yu X."/>
            <person name="Liu D.K."/>
            <person name="Tu X.D."/>
            <person name="Liu B."/>
            <person name="Hao Y."/>
            <person name="Liao X.Y."/>
            <person name="Jiang Y.T."/>
            <person name="Sun W.H."/>
            <person name="Chen J."/>
            <person name="Chen Y.Q."/>
            <person name="Ai Y."/>
            <person name="Zhai J.W."/>
            <person name="Wu S.S."/>
            <person name="Zhou Z."/>
            <person name="Hsiao Y.Y."/>
            <person name="Wu W.L."/>
            <person name="Chen Y.Y."/>
            <person name="Lin Y.F."/>
            <person name="Hsu J.L."/>
            <person name="Li C.Y."/>
            <person name="Wang Z.W."/>
            <person name="Zhao X."/>
            <person name="Zhong W.Y."/>
            <person name="Ma X.K."/>
            <person name="Ma L."/>
            <person name="Huang J."/>
            <person name="Chen G.Z."/>
            <person name="Huang M.Z."/>
            <person name="Huang L."/>
            <person name="Peng D.H."/>
            <person name="Luo Y.B."/>
            <person name="Zou S.Q."/>
            <person name="Chen S.P."/>
            <person name="Lan S."/>
            <person name="Tsai W.C."/>
            <person name="Van de Peer Y."/>
            <person name="Liu Z.J."/>
        </authorList>
    </citation>
    <scope>NUCLEOTIDE SEQUENCE [LARGE SCALE GENOMIC DNA]</scope>
    <source>
        <strain evidence="6">Lor288</strain>
    </source>
</reference>
<comment type="caution">
    <text evidence="6">The sequence shown here is derived from an EMBL/GenBank/DDBJ whole genome shotgun (WGS) entry which is preliminary data.</text>
</comment>
<name>A0ABR2LG58_9ASPA</name>
<dbReference type="PANTHER" id="PTHR21600:SF81">
    <property type="entry name" value="21S RRNA PSEUDOURIDINE(2819) SYNTHASE"/>
    <property type="match status" value="1"/>
</dbReference>
<evidence type="ECO:0000313" key="7">
    <source>
        <dbReference type="Proteomes" id="UP001412067"/>
    </source>
</evidence>
<keyword evidence="7" id="KW-1185">Reference proteome</keyword>
<evidence type="ECO:0000256" key="3">
    <source>
        <dbReference type="ARBA" id="ARBA00023128"/>
    </source>
</evidence>
<keyword evidence="4" id="KW-0413">Isomerase</keyword>
<gene>
    <name evidence="6" type="ORF">KSP40_PGU010231</name>
</gene>
<dbReference type="InterPro" id="IPR020103">
    <property type="entry name" value="PsdUridine_synth_cat_dom_sf"/>
</dbReference>
<dbReference type="Gene3D" id="3.30.2350.10">
    <property type="entry name" value="Pseudouridine synthase"/>
    <property type="match status" value="1"/>
</dbReference>
<keyword evidence="3" id="KW-0496">Mitochondrion</keyword>
<dbReference type="PANTHER" id="PTHR21600">
    <property type="entry name" value="MITOCHONDRIAL RNA PSEUDOURIDINE SYNTHASE"/>
    <property type="match status" value="1"/>
</dbReference>
<evidence type="ECO:0000256" key="1">
    <source>
        <dbReference type="ARBA" id="ARBA00004173"/>
    </source>
</evidence>
<dbReference type="InterPro" id="IPR006145">
    <property type="entry name" value="PsdUridine_synth_RsuA/RluA"/>
</dbReference>
<proteinExistence type="inferred from homology"/>
<evidence type="ECO:0000256" key="2">
    <source>
        <dbReference type="ARBA" id="ARBA00010876"/>
    </source>
</evidence>